<dbReference type="AlphaFoldDB" id="A0A9N7YST1"/>
<dbReference type="Proteomes" id="UP001153269">
    <property type="component" value="Unassembled WGS sequence"/>
</dbReference>
<protein>
    <submittedName>
        <fullName evidence="2">Uncharacterized protein</fullName>
    </submittedName>
</protein>
<accession>A0A9N7YST1</accession>
<feature type="compositionally biased region" description="Basic and acidic residues" evidence="1">
    <location>
        <begin position="89"/>
        <end position="103"/>
    </location>
</feature>
<evidence type="ECO:0000313" key="2">
    <source>
        <dbReference type="EMBL" id="CAB1436183.1"/>
    </source>
</evidence>
<evidence type="ECO:0000313" key="3">
    <source>
        <dbReference type="Proteomes" id="UP001153269"/>
    </source>
</evidence>
<sequence length="125" mass="13354">MINDENETYPADVVNPEPVCEVSGSTASLAVSCPGTARVQPATEQPSARCRHRRALIAISQAAAANRKQTPTNISEPLTWSQQPADIAQRARAEEGAWAHDLPRPQALFPPPLTPLPGWLASPLG</sequence>
<proteinExistence type="predicted"/>
<organism evidence="2 3">
    <name type="scientific">Pleuronectes platessa</name>
    <name type="common">European plaice</name>
    <dbReference type="NCBI Taxonomy" id="8262"/>
    <lineage>
        <taxon>Eukaryota</taxon>
        <taxon>Metazoa</taxon>
        <taxon>Chordata</taxon>
        <taxon>Craniata</taxon>
        <taxon>Vertebrata</taxon>
        <taxon>Euteleostomi</taxon>
        <taxon>Actinopterygii</taxon>
        <taxon>Neopterygii</taxon>
        <taxon>Teleostei</taxon>
        <taxon>Neoteleostei</taxon>
        <taxon>Acanthomorphata</taxon>
        <taxon>Carangaria</taxon>
        <taxon>Pleuronectiformes</taxon>
        <taxon>Pleuronectoidei</taxon>
        <taxon>Pleuronectidae</taxon>
        <taxon>Pleuronectes</taxon>
    </lineage>
</organism>
<comment type="caution">
    <text evidence="2">The sequence shown here is derived from an EMBL/GenBank/DDBJ whole genome shotgun (WGS) entry which is preliminary data.</text>
</comment>
<name>A0A9N7YST1_PLEPL</name>
<keyword evidence="3" id="KW-1185">Reference proteome</keyword>
<feature type="region of interest" description="Disordered" evidence="1">
    <location>
        <begin position="89"/>
        <end position="125"/>
    </location>
</feature>
<dbReference type="EMBL" id="CADEAL010001861">
    <property type="protein sequence ID" value="CAB1436183.1"/>
    <property type="molecule type" value="Genomic_DNA"/>
</dbReference>
<gene>
    <name evidence="2" type="ORF">PLEPLA_LOCUS24222</name>
</gene>
<evidence type="ECO:0000256" key="1">
    <source>
        <dbReference type="SAM" id="MobiDB-lite"/>
    </source>
</evidence>
<reference evidence="2" key="1">
    <citation type="submission" date="2020-03" db="EMBL/GenBank/DDBJ databases">
        <authorList>
            <person name="Weist P."/>
        </authorList>
    </citation>
    <scope>NUCLEOTIDE SEQUENCE</scope>
</reference>